<gene>
    <name evidence="1" type="ORF">B7R21_08485</name>
</gene>
<evidence type="ECO:0000313" key="1">
    <source>
        <dbReference type="EMBL" id="RFA13245.1"/>
    </source>
</evidence>
<sequence>MNIEPRDEKIAPPLNHPIEPLVKLLREDLFDLTDGLLPPHIVDHVTQSILVLESLSEPLARGSACHLS</sequence>
<proteinExistence type="predicted"/>
<comment type="caution">
    <text evidence="1">The sequence shown here is derived from an EMBL/GenBank/DDBJ whole genome shotgun (WGS) entry which is preliminary data.</text>
</comment>
<protein>
    <submittedName>
        <fullName evidence="1">Uncharacterized protein</fullName>
    </submittedName>
</protein>
<dbReference type="AlphaFoldDB" id="A0A3E0VUG5"/>
<organism evidence="1 2">
    <name type="scientific">Subtercola boreus</name>
    <dbReference type="NCBI Taxonomy" id="120213"/>
    <lineage>
        <taxon>Bacteria</taxon>
        <taxon>Bacillati</taxon>
        <taxon>Actinomycetota</taxon>
        <taxon>Actinomycetes</taxon>
        <taxon>Micrococcales</taxon>
        <taxon>Microbacteriaceae</taxon>
        <taxon>Subtercola</taxon>
    </lineage>
</organism>
<evidence type="ECO:0000313" key="2">
    <source>
        <dbReference type="Proteomes" id="UP000256709"/>
    </source>
</evidence>
<dbReference type="Proteomes" id="UP000256709">
    <property type="component" value="Unassembled WGS sequence"/>
</dbReference>
<name>A0A3E0VUG5_9MICO</name>
<reference evidence="1 2" key="1">
    <citation type="submission" date="2017-04" db="EMBL/GenBank/DDBJ databases">
        <title>Comparative genome analysis of Subtercola boreus.</title>
        <authorList>
            <person name="Cho Y.-J."/>
            <person name="Cho A."/>
            <person name="Kim O.-S."/>
            <person name="Lee J.-I."/>
        </authorList>
    </citation>
    <scope>NUCLEOTIDE SEQUENCE [LARGE SCALE GENOMIC DNA]</scope>
    <source>
        <strain evidence="1 2">P27444</strain>
    </source>
</reference>
<accession>A0A3E0VUG5</accession>
<dbReference type="EMBL" id="NBXA01000019">
    <property type="protein sequence ID" value="RFA13245.1"/>
    <property type="molecule type" value="Genomic_DNA"/>
</dbReference>